<organism evidence="1 2">
    <name type="scientific">Ficus carica</name>
    <name type="common">Common fig</name>
    <dbReference type="NCBI Taxonomy" id="3494"/>
    <lineage>
        <taxon>Eukaryota</taxon>
        <taxon>Viridiplantae</taxon>
        <taxon>Streptophyta</taxon>
        <taxon>Embryophyta</taxon>
        <taxon>Tracheophyta</taxon>
        <taxon>Spermatophyta</taxon>
        <taxon>Magnoliopsida</taxon>
        <taxon>eudicotyledons</taxon>
        <taxon>Gunneridae</taxon>
        <taxon>Pentapetalae</taxon>
        <taxon>rosids</taxon>
        <taxon>fabids</taxon>
        <taxon>Rosales</taxon>
        <taxon>Moraceae</taxon>
        <taxon>Ficeae</taxon>
        <taxon>Ficus</taxon>
    </lineage>
</organism>
<dbReference type="Gramene" id="FCD_00028551-RA">
    <property type="protein sequence ID" value="FCD_00028551-RA:cds"/>
    <property type="gene ID" value="FCD_00028551"/>
</dbReference>
<dbReference type="Proteomes" id="UP001187192">
    <property type="component" value="Unassembled WGS sequence"/>
</dbReference>
<gene>
    <name evidence="1" type="ORF">TIFTF001_032222</name>
</gene>
<keyword evidence="2" id="KW-1185">Reference proteome</keyword>
<name>A0AA88DX23_FICCA</name>
<proteinExistence type="predicted"/>
<evidence type="ECO:0000313" key="1">
    <source>
        <dbReference type="EMBL" id="GMN63133.1"/>
    </source>
</evidence>
<dbReference type="AlphaFoldDB" id="A0AA88DX23"/>
<comment type="caution">
    <text evidence="1">The sequence shown here is derived from an EMBL/GenBank/DDBJ whole genome shotgun (WGS) entry which is preliminary data.</text>
</comment>
<evidence type="ECO:0000313" key="2">
    <source>
        <dbReference type="Proteomes" id="UP001187192"/>
    </source>
</evidence>
<protein>
    <submittedName>
        <fullName evidence="1">Uncharacterized protein</fullName>
    </submittedName>
</protein>
<reference evidence="1" key="1">
    <citation type="submission" date="2023-07" db="EMBL/GenBank/DDBJ databases">
        <title>draft genome sequence of fig (Ficus carica).</title>
        <authorList>
            <person name="Takahashi T."/>
            <person name="Nishimura K."/>
        </authorList>
    </citation>
    <scope>NUCLEOTIDE SEQUENCE</scope>
</reference>
<sequence length="73" mass="8569">MREKGKQRRKGMKREAMEEVRGGFWVFIVGGGLKLTNEIKRRRSRLRAVGLRRGWTVGIRSNRFALLFWCGFA</sequence>
<accession>A0AA88DX23</accession>
<dbReference type="EMBL" id="BTGU01000143">
    <property type="protein sequence ID" value="GMN63133.1"/>
    <property type="molecule type" value="Genomic_DNA"/>
</dbReference>